<keyword evidence="1" id="KW-0812">Transmembrane</keyword>
<dbReference type="Pfam" id="PF11374">
    <property type="entry name" value="DUF3176"/>
    <property type="match status" value="1"/>
</dbReference>
<keyword evidence="1" id="KW-1133">Transmembrane helix</keyword>
<keyword evidence="1" id="KW-0472">Membrane</keyword>
<evidence type="ECO:0000256" key="1">
    <source>
        <dbReference type="SAM" id="Phobius"/>
    </source>
</evidence>
<protein>
    <submittedName>
        <fullName evidence="2">Uncharacterized protein</fullName>
    </submittedName>
</protein>
<feature type="transmembrane region" description="Helical" evidence="1">
    <location>
        <begin position="125"/>
        <end position="147"/>
    </location>
</feature>
<feature type="transmembrane region" description="Helical" evidence="1">
    <location>
        <begin position="88"/>
        <end position="113"/>
    </location>
</feature>
<dbReference type="InterPro" id="IPR021514">
    <property type="entry name" value="DUF3176"/>
</dbReference>
<proteinExistence type="predicted"/>
<organism evidence="2 3">
    <name type="scientific">Clonostachys solani</name>
    <dbReference type="NCBI Taxonomy" id="160281"/>
    <lineage>
        <taxon>Eukaryota</taxon>
        <taxon>Fungi</taxon>
        <taxon>Dikarya</taxon>
        <taxon>Ascomycota</taxon>
        <taxon>Pezizomycotina</taxon>
        <taxon>Sordariomycetes</taxon>
        <taxon>Hypocreomycetidae</taxon>
        <taxon>Hypocreales</taxon>
        <taxon>Bionectriaceae</taxon>
        <taxon>Clonostachys</taxon>
    </lineage>
</organism>
<name>A0A9N9ZN49_9HYPO</name>
<feature type="transmembrane region" description="Helical" evidence="1">
    <location>
        <begin position="580"/>
        <end position="603"/>
    </location>
</feature>
<reference evidence="2 3" key="2">
    <citation type="submission" date="2021-10" db="EMBL/GenBank/DDBJ databases">
        <authorList>
            <person name="Piombo E."/>
        </authorList>
    </citation>
    <scope>NUCLEOTIDE SEQUENCE [LARGE SCALE GENOMIC DNA]</scope>
</reference>
<dbReference type="EMBL" id="CABFOC020000082">
    <property type="protein sequence ID" value="CAH0058094.1"/>
    <property type="molecule type" value="Genomic_DNA"/>
</dbReference>
<accession>A0A9N9ZN49</accession>
<evidence type="ECO:0000313" key="3">
    <source>
        <dbReference type="Proteomes" id="UP000775872"/>
    </source>
</evidence>
<comment type="caution">
    <text evidence="2">The sequence shown here is derived from an EMBL/GenBank/DDBJ whole genome shotgun (WGS) entry which is preliminary data.</text>
</comment>
<evidence type="ECO:0000313" key="2">
    <source>
        <dbReference type="EMBL" id="CAH0058094.1"/>
    </source>
</evidence>
<reference evidence="3" key="1">
    <citation type="submission" date="2019-06" db="EMBL/GenBank/DDBJ databases">
        <authorList>
            <person name="Broberg M."/>
        </authorList>
    </citation>
    <scope>NUCLEOTIDE SEQUENCE [LARGE SCALE GENOMIC DNA]</scope>
</reference>
<dbReference type="AlphaFoldDB" id="A0A9N9ZN49"/>
<sequence>MSDETTQILLRPKFSTVPDSPTISQQDISSLGNTERASIDQRQPVCRLENGVDSNPELLEGLLIRETVDPPGMNQHDSQYQQNVVITWILEILTLVFAAGLLIAICILFTIYSDQTQPDWGNSGITLNALIATLAMIFRASLAYVSFEVVSQIKWEWITSEFRPLGEFERLDAASRGIYASLQLLPLAILHQPRALVAILVTVSSLGIGPFMQQTIQTYQCLRTTGPDVQAPTITTANAIEFSELGMVLRSAQRVLSTEIRTAMQDAILNLDEGPMRIVLGRSSVSAFGYMQMRGVGNLTWTREVASPEFINRACWSVYNFTVLAASRNHCNVLPDGNVTCPQPCPIDDGSCPVAFYEPSDYVAAVCTVYPCLKHYSATVDAGKLVERIVHDIPLRLQSPEPLWSANLRQHLWSDFKAVQQPCWVNGTLYTASNMSSSKSLGENVTEIVQFHVDDWMNESIEGPAHYTDITAPRECVGTMSGYAMSLFYDNPFNNVTCSYDTRMESLQCRGNLDQNIDQSSLVALMRGPNTSMETLQENIDSLTTRLTTEIRKRGKGAYSSQKAFVNGDEWETRVCVRILWQWITLPAITFALCTLLLLWTIIKDAVSRNGTIWKSSPIPLILRDYPGLERMGLNRMGQIVKGLEIKPEKQKEV</sequence>
<keyword evidence="3" id="KW-1185">Reference proteome</keyword>
<dbReference type="PANTHER" id="PTHR35394:SF5">
    <property type="entry name" value="DUF3176 DOMAIN-CONTAINING PROTEIN"/>
    <property type="match status" value="1"/>
</dbReference>
<dbReference type="Proteomes" id="UP000775872">
    <property type="component" value="Unassembled WGS sequence"/>
</dbReference>
<dbReference type="PANTHER" id="PTHR35394">
    <property type="entry name" value="DUF3176 DOMAIN-CONTAINING PROTEIN"/>
    <property type="match status" value="1"/>
</dbReference>
<dbReference type="OrthoDB" id="5242705at2759"/>
<feature type="transmembrane region" description="Helical" evidence="1">
    <location>
        <begin position="195"/>
        <end position="212"/>
    </location>
</feature>
<gene>
    <name evidence="2" type="ORF">CSOL1703_00008572</name>
</gene>